<dbReference type="AlphaFoldDB" id="A0A841CE98"/>
<protein>
    <submittedName>
        <fullName evidence="2">Transcriptional regulator with XRE-family HTH domain</fullName>
    </submittedName>
</protein>
<dbReference type="Pfam" id="PF17765">
    <property type="entry name" value="MLTR_LBD"/>
    <property type="match status" value="1"/>
</dbReference>
<dbReference type="EMBL" id="JACHJN010000003">
    <property type="protein sequence ID" value="MBB5955601.1"/>
    <property type="molecule type" value="Genomic_DNA"/>
</dbReference>
<reference evidence="2 3" key="1">
    <citation type="submission" date="2020-08" db="EMBL/GenBank/DDBJ databases">
        <title>Genomic Encyclopedia of Type Strains, Phase III (KMG-III): the genomes of soil and plant-associated and newly described type strains.</title>
        <authorList>
            <person name="Whitman W."/>
        </authorList>
    </citation>
    <scope>NUCLEOTIDE SEQUENCE [LARGE SCALE GENOMIC DNA]</scope>
    <source>
        <strain evidence="2 3">CECT 8640</strain>
    </source>
</reference>
<sequence>MSTRQELGRFLRAHRELVGPADVGLAGTARRRRTPGLRREEVAALSGVGLAWYTWLEQGRVDTSRQVLDAVARALRLDADAHRHVLALAGLRAESPDVDLEVLRPLVDGMTAPAAVLDRRFDVVAANPAFVSLGLPDRNLVLALTHRSWRERVPEWEPLARNVFRQFRAQADGAPDDSRFAELLRDLASDRGDLAAWWECRAVQVFRTTSATVDGHRWSFALLRPGEDPQAGVLVLSATDRPQSG</sequence>
<comment type="caution">
    <text evidence="2">The sequence shown here is derived from an EMBL/GenBank/DDBJ whole genome shotgun (WGS) entry which is preliminary data.</text>
</comment>
<accession>A0A841CE98</accession>
<dbReference type="SUPFAM" id="SSF47413">
    <property type="entry name" value="lambda repressor-like DNA-binding domains"/>
    <property type="match status" value="1"/>
</dbReference>
<evidence type="ECO:0000313" key="3">
    <source>
        <dbReference type="Proteomes" id="UP000547510"/>
    </source>
</evidence>
<dbReference type="Gene3D" id="1.10.260.40">
    <property type="entry name" value="lambda repressor-like DNA-binding domains"/>
    <property type="match status" value="1"/>
</dbReference>
<gene>
    <name evidence="2" type="ORF">FHS29_002182</name>
</gene>
<dbReference type="CDD" id="cd00093">
    <property type="entry name" value="HTH_XRE"/>
    <property type="match status" value="1"/>
</dbReference>
<dbReference type="InterPro" id="IPR001387">
    <property type="entry name" value="Cro/C1-type_HTH"/>
</dbReference>
<evidence type="ECO:0000259" key="1">
    <source>
        <dbReference type="SMART" id="SM00530"/>
    </source>
</evidence>
<dbReference type="PANTHER" id="PTHR35010">
    <property type="entry name" value="BLL4672 PROTEIN-RELATED"/>
    <property type="match status" value="1"/>
</dbReference>
<dbReference type="Pfam" id="PF13560">
    <property type="entry name" value="HTH_31"/>
    <property type="match status" value="1"/>
</dbReference>
<dbReference type="GO" id="GO:0003677">
    <property type="term" value="F:DNA binding"/>
    <property type="evidence" value="ECO:0007669"/>
    <property type="project" value="InterPro"/>
</dbReference>
<organism evidence="2 3">
    <name type="scientific">Saccharothrix tamanrassetensis</name>
    <dbReference type="NCBI Taxonomy" id="1051531"/>
    <lineage>
        <taxon>Bacteria</taxon>
        <taxon>Bacillati</taxon>
        <taxon>Actinomycetota</taxon>
        <taxon>Actinomycetes</taxon>
        <taxon>Pseudonocardiales</taxon>
        <taxon>Pseudonocardiaceae</taxon>
        <taxon>Saccharothrix</taxon>
    </lineage>
</organism>
<feature type="domain" description="HTH cro/C1-type" evidence="1">
    <location>
        <begin position="10"/>
        <end position="82"/>
    </location>
</feature>
<keyword evidence="3" id="KW-1185">Reference proteome</keyword>
<evidence type="ECO:0000313" key="2">
    <source>
        <dbReference type="EMBL" id="MBB5955601.1"/>
    </source>
</evidence>
<dbReference type="Gene3D" id="3.30.450.180">
    <property type="match status" value="1"/>
</dbReference>
<name>A0A841CE98_9PSEU</name>
<dbReference type="InterPro" id="IPR010982">
    <property type="entry name" value="Lambda_DNA-bd_dom_sf"/>
</dbReference>
<dbReference type="SMART" id="SM00530">
    <property type="entry name" value="HTH_XRE"/>
    <property type="match status" value="1"/>
</dbReference>
<dbReference type="RefSeq" id="WP_184690429.1">
    <property type="nucleotide sequence ID" value="NZ_JACHJN010000003.1"/>
</dbReference>
<dbReference type="Proteomes" id="UP000547510">
    <property type="component" value="Unassembled WGS sequence"/>
</dbReference>
<dbReference type="InterPro" id="IPR041413">
    <property type="entry name" value="MLTR_LBD"/>
</dbReference>
<proteinExistence type="predicted"/>
<dbReference type="PANTHER" id="PTHR35010:SF3">
    <property type="entry name" value="BLL4873 PROTEIN"/>
    <property type="match status" value="1"/>
</dbReference>